<dbReference type="PANTHER" id="PTHR32552:SF81">
    <property type="entry name" value="TONB-DEPENDENT OUTER MEMBRANE RECEPTOR"/>
    <property type="match status" value="1"/>
</dbReference>
<evidence type="ECO:0000256" key="4">
    <source>
        <dbReference type="ARBA" id="ARBA00022496"/>
    </source>
</evidence>
<evidence type="ECO:0000256" key="13">
    <source>
        <dbReference type="RuleBase" id="RU003357"/>
    </source>
</evidence>
<keyword evidence="18" id="KW-1185">Reference proteome</keyword>
<keyword evidence="8 12" id="KW-0798">TonB box</keyword>
<keyword evidence="4" id="KW-0410">Iron transport</keyword>
<keyword evidence="2 11" id="KW-0813">Transport</keyword>
<dbReference type="InterPro" id="IPR036942">
    <property type="entry name" value="Beta-barrel_TonB_sf"/>
</dbReference>
<feature type="chain" id="PRO_5046936613" evidence="14">
    <location>
        <begin position="26"/>
        <end position="760"/>
    </location>
</feature>
<evidence type="ECO:0000256" key="11">
    <source>
        <dbReference type="PROSITE-ProRule" id="PRU01360"/>
    </source>
</evidence>
<dbReference type="Proteomes" id="UP000664399">
    <property type="component" value="Unassembled WGS sequence"/>
</dbReference>
<evidence type="ECO:0000313" key="17">
    <source>
        <dbReference type="EMBL" id="MBO1329104.1"/>
    </source>
</evidence>
<dbReference type="EMBL" id="JAFVMG010000014">
    <property type="protein sequence ID" value="MBO1329104.1"/>
    <property type="molecule type" value="Genomic_DNA"/>
</dbReference>
<dbReference type="InterPro" id="IPR039426">
    <property type="entry name" value="TonB-dep_rcpt-like"/>
</dbReference>
<comment type="caution">
    <text evidence="17">The sequence shown here is derived from an EMBL/GenBank/DDBJ whole genome shotgun (WGS) entry which is preliminary data.</text>
</comment>
<evidence type="ECO:0000259" key="16">
    <source>
        <dbReference type="Pfam" id="PF07715"/>
    </source>
</evidence>
<sequence>MGHSRKYLILLCGIATPVAMSPVWAQNVLPAQEKKQKQPAVVRSEVNHAADSLKEVQAKGGDETIIVTAQKRAESTQRVPGSLVAITGERLRNSLITRANDVSRFVPNFNGDDASGNATPRWYLRGIGNSVPGNGQTSPLGVYQDEVYIGPILAQAFPLYDLERVEVLSGPQGTLWGKNTTAGAINFISRKPSLTHAGGYARSEYGSFNRRLLEVAGGTPLSDKVAIRGSGYYVDDDGLATNHYNGSKINRNREINGRFQVLAKPTDNFTALLKLEYRDYHNEGDTLYSGLLPTDTAHIPAPKGYDNQSSVGYSGTNLTHKSAQLNLDWNLGRYTLTSINAIDGYDSQSILGTQVAHEGTHTYSKLSEYTIFNDLRLVSPGSDRFHWIVGANYYHERMTSDAATVGLPNNVGLATSYTDTFFRQTDSSYALYANAAFNITKRLTLTGGIRQTWEDKAINLNAYGSTAGAGALSFADLNNFWLRNGVSGPGLHTTAMQNAKRGWDALTYDVTLTYSFIDNARAYFRYAKGFRSGGFNTGASTQSQLAIVNPEYIRAYEVGLKSEWFHGKLTANLAAFLNDYTDIQVTVIQLPLSQLTNAGQGWSKGIEGAFQYHPIKPLRLYGTVGLLDTRYTDFPNCKSGVSCSGNQFVRAPHVSASWTVEYTHEFGNGDHLIFESNWSYRSHYYFNAGTQTAPLEQNPFVIGNASLSYRLANPRVKFTVWTRNITDSHAASTVIPSNNFGYLKYYIDPRMVGGGISGEF</sequence>
<comment type="similarity">
    <text evidence="11 13">Belongs to the TonB-dependent receptor family.</text>
</comment>
<dbReference type="InterPro" id="IPR010916">
    <property type="entry name" value="TonB_box_CS"/>
</dbReference>
<evidence type="ECO:0000256" key="5">
    <source>
        <dbReference type="ARBA" id="ARBA00022692"/>
    </source>
</evidence>
<dbReference type="RefSeq" id="WP_207854971.1">
    <property type="nucleotide sequence ID" value="NZ_JAFVMG010000014.1"/>
</dbReference>
<dbReference type="PROSITE" id="PS00430">
    <property type="entry name" value="TONB_DEPENDENT_REC_1"/>
    <property type="match status" value="1"/>
</dbReference>
<feature type="domain" description="TonB-dependent receptor plug" evidence="16">
    <location>
        <begin position="77"/>
        <end position="184"/>
    </location>
</feature>
<evidence type="ECO:0000256" key="14">
    <source>
        <dbReference type="SAM" id="SignalP"/>
    </source>
</evidence>
<keyword evidence="7" id="KW-0406">Ion transport</keyword>
<proteinExistence type="inferred from homology"/>
<keyword evidence="14" id="KW-0732">Signal</keyword>
<dbReference type="InterPro" id="IPR012910">
    <property type="entry name" value="Plug_dom"/>
</dbReference>
<accession>A0ABS3LP08</accession>
<evidence type="ECO:0000256" key="6">
    <source>
        <dbReference type="ARBA" id="ARBA00023004"/>
    </source>
</evidence>
<evidence type="ECO:0000256" key="7">
    <source>
        <dbReference type="ARBA" id="ARBA00023065"/>
    </source>
</evidence>
<dbReference type="Gene3D" id="2.40.170.20">
    <property type="entry name" value="TonB-dependent receptor, beta-barrel domain"/>
    <property type="match status" value="1"/>
</dbReference>
<keyword evidence="9 11" id="KW-0472">Membrane</keyword>
<organism evidence="17 18">
    <name type="scientific">Acetobacter suratthaniensis</name>
    <dbReference type="NCBI Taxonomy" id="1502841"/>
    <lineage>
        <taxon>Bacteria</taxon>
        <taxon>Pseudomonadati</taxon>
        <taxon>Pseudomonadota</taxon>
        <taxon>Alphaproteobacteria</taxon>
        <taxon>Acetobacterales</taxon>
        <taxon>Acetobacteraceae</taxon>
        <taxon>Acetobacter</taxon>
    </lineage>
</organism>
<evidence type="ECO:0000259" key="15">
    <source>
        <dbReference type="Pfam" id="PF00593"/>
    </source>
</evidence>
<evidence type="ECO:0000256" key="10">
    <source>
        <dbReference type="ARBA" id="ARBA00023237"/>
    </source>
</evidence>
<comment type="subcellular location">
    <subcellularLocation>
        <location evidence="1 11">Cell outer membrane</location>
        <topology evidence="1 11">Multi-pass membrane protein</topology>
    </subcellularLocation>
</comment>
<keyword evidence="6" id="KW-0408">Iron</keyword>
<protein>
    <submittedName>
        <fullName evidence="17">TonB-dependent receptor</fullName>
    </submittedName>
</protein>
<feature type="signal peptide" evidence="14">
    <location>
        <begin position="1"/>
        <end position="25"/>
    </location>
</feature>
<feature type="domain" description="TonB-dependent receptor-like beta-barrel" evidence="15">
    <location>
        <begin position="276"/>
        <end position="724"/>
    </location>
</feature>
<evidence type="ECO:0000256" key="1">
    <source>
        <dbReference type="ARBA" id="ARBA00004571"/>
    </source>
</evidence>
<evidence type="ECO:0000256" key="3">
    <source>
        <dbReference type="ARBA" id="ARBA00022452"/>
    </source>
</evidence>
<keyword evidence="3 11" id="KW-1134">Transmembrane beta strand</keyword>
<dbReference type="PANTHER" id="PTHR32552">
    <property type="entry name" value="FERRICHROME IRON RECEPTOR-RELATED"/>
    <property type="match status" value="1"/>
</dbReference>
<evidence type="ECO:0000256" key="2">
    <source>
        <dbReference type="ARBA" id="ARBA00022448"/>
    </source>
</evidence>
<dbReference type="Pfam" id="PF07715">
    <property type="entry name" value="Plug"/>
    <property type="match status" value="1"/>
</dbReference>
<name>A0ABS3LP08_9PROT</name>
<keyword evidence="17" id="KW-0675">Receptor</keyword>
<evidence type="ECO:0000256" key="12">
    <source>
        <dbReference type="PROSITE-ProRule" id="PRU10143"/>
    </source>
</evidence>
<gene>
    <name evidence="17" type="ORF">J2D75_11545</name>
</gene>
<evidence type="ECO:0000256" key="8">
    <source>
        <dbReference type="ARBA" id="ARBA00023077"/>
    </source>
</evidence>
<evidence type="ECO:0000256" key="9">
    <source>
        <dbReference type="ARBA" id="ARBA00023136"/>
    </source>
</evidence>
<reference evidence="17 18" key="1">
    <citation type="submission" date="2021-03" db="EMBL/GenBank/DDBJ databases">
        <title>The complete genome sequence of Acetobacter suratthaniensis TBRC 1719.</title>
        <authorList>
            <person name="Charoenyingcharoen P."/>
            <person name="Yukphan P."/>
        </authorList>
    </citation>
    <scope>NUCLEOTIDE SEQUENCE [LARGE SCALE GENOMIC DNA]</scope>
    <source>
        <strain evidence="17 18">TBRC 1719</strain>
    </source>
</reference>
<dbReference type="Pfam" id="PF00593">
    <property type="entry name" value="TonB_dep_Rec_b-barrel"/>
    <property type="match status" value="1"/>
</dbReference>
<dbReference type="InterPro" id="IPR000531">
    <property type="entry name" value="Beta-barrel_TonB"/>
</dbReference>
<feature type="short sequence motif" description="TonB box" evidence="12">
    <location>
        <begin position="64"/>
        <end position="70"/>
    </location>
</feature>
<dbReference type="PROSITE" id="PS52016">
    <property type="entry name" value="TONB_DEPENDENT_REC_3"/>
    <property type="match status" value="1"/>
</dbReference>
<keyword evidence="10 11" id="KW-0998">Cell outer membrane</keyword>
<dbReference type="SUPFAM" id="SSF56935">
    <property type="entry name" value="Porins"/>
    <property type="match status" value="1"/>
</dbReference>
<keyword evidence="5 11" id="KW-0812">Transmembrane</keyword>
<evidence type="ECO:0000313" key="18">
    <source>
        <dbReference type="Proteomes" id="UP000664399"/>
    </source>
</evidence>